<keyword evidence="5" id="KW-1185">Reference proteome</keyword>
<dbReference type="HAMAP" id="MF_00457">
    <property type="entry name" value="UPF0173"/>
    <property type="match status" value="1"/>
</dbReference>
<evidence type="ECO:0000313" key="4">
    <source>
        <dbReference type="EMBL" id="CAO81054.1"/>
    </source>
</evidence>
<evidence type="ECO:0000313" key="5">
    <source>
        <dbReference type="Proteomes" id="UP000002019"/>
    </source>
</evidence>
<dbReference type="SUPFAM" id="SSF56281">
    <property type="entry name" value="Metallo-hydrolase/oxidoreductase"/>
    <property type="match status" value="1"/>
</dbReference>
<dbReference type="InterPro" id="IPR036866">
    <property type="entry name" value="RibonucZ/Hydroxyglut_hydro"/>
</dbReference>
<dbReference type="InterPro" id="IPR022877">
    <property type="entry name" value="UPF0173"/>
</dbReference>
<dbReference type="GO" id="GO:0016787">
    <property type="term" value="F:hydrolase activity"/>
    <property type="evidence" value="ECO:0007669"/>
    <property type="project" value="UniProtKB-UniRule"/>
</dbReference>
<dbReference type="KEGG" id="caci:CLOAM1192"/>
<dbReference type="RefSeq" id="WP_015424912.1">
    <property type="nucleotide sequence ID" value="NC_020449.1"/>
</dbReference>
<accession>B0VI78</accession>
<dbReference type="STRING" id="459349.CLOAM1192"/>
<dbReference type="Gene3D" id="3.60.15.10">
    <property type="entry name" value="Ribonuclease Z/Hydroxyacylglutathione hydrolase-like"/>
    <property type="match status" value="1"/>
</dbReference>
<keyword evidence="1 2" id="KW-0378">Hydrolase</keyword>
<dbReference type="EMBL" id="CU466930">
    <property type="protein sequence ID" value="CAO81054.1"/>
    <property type="molecule type" value="Genomic_DNA"/>
</dbReference>
<dbReference type="HOGENOM" id="CLU_070010_4_1_0"/>
<evidence type="ECO:0000256" key="2">
    <source>
        <dbReference type="HAMAP-Rule" id="MF_00457"/>
    </source>
</evidence>
<reference evidence="4 5" key="1">
    <citation type="journal article" date="2008" name="J. Bacteriol.">
        <title>'Candidatus Cloacamonas acidaminovorans': genome sequence reconstruction provides a first glimpse of a new bacterial division.</title>
        <authorList>
            <person name="Pelletier E."/>
            <person name="Kreimeyer A."/>
            <person name="Bocs S."/>
            <person name="Rouy Z."/>
            <person name="Gyapay G."/>
            <person name="Chouari R."/>
            <person name="Riviere D."/>
            <person name="Ganesan A."/>
            <person name="Daegelen P."/>
            <person name="Sghir A."/>
            <person name="Cohen G.N."/>
            <person name="Medigue C."/>
            <person name="Weissenbach J."/>
            <person name="Le Paslier D."/>
        </authorList>
    </citation>
    <scope>NUCLEOTIDE SEQUENCE [LARGE SCALE GENOMIC DNA]</scope>
    <source>
        <strain evidence="5">Evry</strain>
    </source>
</reference>
<dbReference type="OrthoDB" id="9789133at2"/>
<dbReference type="NCBIfam" id="NF001911">
    <property type="entry name" value="PRK00685.1"/>
    <property type="match status" value="1"/>
</dbReference>
<dbReference type="InterPro" id="IPR001279">
    <property type="entry name" value="Metallo-B-lactamas"/>
</dbReference>
<evidence type="ECO:0000259" key="3">
    <source>
        <dbReference type="SMART" id="SM00849"/>
    </source>
</evidence>
<comment type="similarity">
    <text evidence="2">Belongs to the UPF0173 family.</text>
</comment>
<proteinExistence type="inferred from homology"/>
<gene>
    <name evidence="4" type="ordered locus">CLOAM1192</name>
</gene>
<evidence type="ECO:0000256" key="1">
    <source>
        <dbReference type="ARBA" id="ARBA00022801"/>
    </source>
</evidence>
<dbReference type="Proteomes" id="UP000002019">
    <property type="component" value="Chromosome"/>
</dbReference>
<sequence>MKLQYLGHSAFLFSDSQNRTILIDPFLTGNPLAPVKASQVKADYIILTHAHSDHIGDALTIADKRKTTIICVVELASIISKNGYNTHPLQIGGAFQFPFGKVKMVTAFHGSATSNGLYAGLAAGVVFKLDHKTIYHCGDTGIFGDMKLIGEIDKIDVLLIPIGGNYTMDIDDAVRAVSLIQPELAIPMHYNTFDLIRANPQEFVDKITANGFAGKVLKPGEELQFS</sequence>
<dbReference type="InterPro" id="IPR050114">
    <property type="entry name" value="UPF0173_UPF0282_UlaG_hydrolase"/>
</dbReference>
<protein>
    <recommendedName>
        <fullName evidence="2">UPF0173 metal-dependent hydrolase CLOAM1192</fullName>
    </recommendedName>
</protein>
<dbReference type="SMART" id="SM00849">
    <property type="entry name" value="Lactamase_B"/>
    <property type="match status" value="1"/>
</dbReference>
<dbReference type="eggNOG" id="COG2220">
    <property type="taxonomic scope" value="Bacteria"/>
</dbReference>
<name>B0VI78_CLOAI</name>
<organism evidence="4 5">
    <name type="scientific">Cloacimonas acidaminovorans (strain Evry)</name>
    <dbReference type="NCBI Taxonomy" id="459349"/>
    <lineage>
        <taxon>Bacteria</taxon>
        <taxon>Pseudomonadati</taxon>
        <taxon>Candidatus Cloacimonadota</taxon>
        <taxon>Candidatus Cloacimonadia</taxon>
        <taxon>Candidatus Cloacimonadales</taxon>
        <taxon>Candidatus Cloacimonadaceae</taxon>
        <taxon>Candidatus Cloacimonas</taxon>
    </lineage>
</organism>
<dbReference type="Pfam" id="PF12706">
    <property type="entry name" value="Lactamase_B_2"/>
    <property type="match status" value="1"/>
</dbReference>
<dbReference type="AlphaFoldDB" id="B0VI78"/>
<dbReference type="PANTHER" id="PTHR43546">
    <property type="entry name" value="UPF0173 METAL-DEPENDENT HYDROLASE MJ1163-RELATED"/>
    <property type="match status" value="1"/>
</dbReference>
<feature type="domain" description="Metallo-beta-lactamase" evidence="3">
    <location>
        <begin position="7"/>
        <end position="189"/>
    </location>
</feature>
<dbReference type="PANTHER" id="PTHR43546:SF3">
    <property type="entry name" value="UPF0173 METAL-DEPENDENT HYDROLASE MJ1163"/>
    <property type="match status" value="1"/>
</dbReference>